<dbReference type="SUPFAM" id="SSF109604">
    <property type="entry name" value="HD-domain/PDEase-like"/>
    <property type="match status" value="1"/>
</dbReference>
<sequence>MNLEKLENHCADFILQQQIHDAAHDINHIKRVVATAKKLCKQENADIHIVLPAAWLHDCVSFPKNHPDNKRASTLAGEKSVEFLTSIGYPSEYLDAIAHAIKTHSYSANITPETLEAKIVQDADRLDGLGAIGVSRCMLVAGKLGSKLYNPEDPFCQVRTPNSKVAAVDHFYEKLFKTAKTMTTKAGLQEAQKRVEFMQGFLAQLAAELGDESVLSMP</sequence>
<dbReference type="OrthoDB" id="9797344at2"/>
<gene>
    <name evidence="2" type="ORF">BTO11_03395</name>
</gene>
<accession>A0A2S7US68</accession>
<dbReference type="RefSeq" id="WP_105051262.1">
    <property type="nucleotide sequence ID" value="NZ_BMYG01000004.1"/>
</dbReference>
<dbReference type="EMBL" id="MSCH01000003">
    <property type="protein sequence ID" value="PQJ52793.1"/>
    <property type="molecule type" value="Genomic_DNA"/>
</dbReference>
<organism evidence="2 3">
    <name type="scientific">Psychrosphaera saromensis</name>
    <dbReference type="NCBI Taxonomy" id="716813"/>
    <lineage>
        <taxon>Bacteria</taxon>
        <taxon>Pseudomonadati</taxon>
        <taxon>Pseudomonadota</taxon>
        <taxon>Gammaproteobacteria</taxon>
        <taxon>Alteromonadales</taxon>
        <taxon>Pseudoalteromonadaceae</taxon>
        <taxon>Psychrosphaera</taxon>
    </lineage>
</organism>
<proteinExistence type="predicted"/>
<protein>
    <recommendedName>
        <fullName evidence="1">HD domain-containing protein</fullName>
    </recommendedName>
</protein>
<evidence type="ECO:0000313" key="2">
    <source>
        <dbReference type="EMBL" id="PQJ52793.1"/>
    </source>
</evidence>
<dbReference type="Gene3D" id="1.10.3210.50">
    <property type="match status" value="1"/>
</dbReference>
<keyword evidence="3" id="KW-1185">Reference proteome</keyword>
<dbReference type="PROSITE" id="PS51831">
    <property type="entry name" value="HD"/>
    <property type="match status" value="1"/>
</dbReference>
<dbReference type="InterPro" id="IPR003607">
    <property type="entry name" value="HD/PDEase_dom"/>
</dbReference>
<evidence type="ECO:0000259" key="1">
    <source>
        <dbReference type="PROSITE" id="PS51831"/>
    </source>
</evidence>
<dbReference type="Pfam" id="PF01966">
    <property type="entry name" value="HD"/>
    <property type="match status" value="1"/>
</dbReference>
<dbReference type="CDD" id="cd00077">
    <property type="entry name" value="HDc"/>
    <property type="match status" value="1"/>
</dbReference>
<dbReference type="PANTHER" id="PTHR33594:SF1">
    <property type="entry name" value="HD_PDEASE DOMAIN-CONTAINING PROTEIN"/>
    <property type="match status" value="1"/>
</dbReference>
<dbReference type="InterPro" id="IPR006674">
    <property type="entry name" value="HD_domain"/>
</dbReference>
<dbReference type="Proteomes" id="UP000239007">
    <property type="component" value="Unassembled WGS sequence"/>
</dbReference>
<dbReference type="SMART" id="SM00471">
    <property type="entry name" value="HDc"/>
    <property type="match status" value="1"/>
</dbReference>
<evidence type="ECO:0000313" key="3">
    <source>
        <dbReference type="Proteomes" id="UP000239007"/>
    </source>
</evidence>
<dbReference type="PANTHER" id="PTHR33594">
    <property type="entry name" value="SUPERFAMILY HYDROLASE, PUTATIVE (AFU_ORTHOLOGUE AFUA_1G03035)-RELATED"/>
    <property type="match status" value="1"/>
</dbReference>
<name>A0A2S7US68_9GAMM</name>
<dbReference type="AlphaFoldDB" id="A0A2S7US68"/>
<reference evidence="2 3" key="1">
    <citation type="submission" date="2016-12" db="EMBL/GenBank/DDBJ databases">
        <title>Diversity of luminous bacteria.</title>
        <authorList>
            <person name="Yoshizawa S."/>
            <person name="Kogure K."/>
        </authorList>
    </citation>
    <scope>NUCLEOTIDE SEQUENCE [LARGE SCALE GENOMIC DNA]</scope>
    <source>
        <strain evidence="2 3">SA4-48</strain>
    </source>
</reference>
<comment type="caution">
    <text evidence="2">The sequence shown here is derived from an EMBL/GenBank/DDBJ whole genome shotgun (WGS) entry which is preliminary data.</text>
</comment>
<feature type="domain" description="HD" evidence="1">
    <location>
        <begin position="25"/>
        <end position="129"/>
    </location>
</feature>